<keyword evidence="2" id="KW-1185">Reference proteome</keyword>
<dbReference type="InterPro" id="IPR000477">
    <property type="entry name" value="RT_dom"/>
</dbReference>
<dbReference type="PROSITE" id="PS50878">
    <property type="entry name" value="RT_POL"/>
    <property type="match status" value="1"/>
</dbReference>
<reference evidence="3" key="1">
    <citation type="submission" date="2025-08" db="UniProtKB">
        <authorList>
            <consortium name="RefSeq"/>
        </authorList>
    </citation>
    <scope>IDENTIFICATION</scope>
</reference>
<dbReference type="PANTHER" id="PTHR21301:SF10">
    <property type="entry name" value="REVERSE TRANSCRIPTASE DOMAIN-CONTAINING PROTEIN"/>
    <property type="match status" value="1"/>
</dbReference>
<dbReference type="Proteomes" id="UP001652625">
    <property type="component" value="Chromosome 06"/>
</dbReference>
<gene>
    <name evidence="3" type="primary">LOC136081502</name>
</gene>
<evidence type="ECO:0000313" key="3">
    <source>
        <dbReference type="RefSeq" id="XP_065654895.1"/>
    </source>
</evidence>
<organism evidence="2 3">
    <name type="scientific">Hydra vulgaris</name>
    <name type="common">Hydra</name>
    <name type="synonym">Hydra attenuata</name>
    <dbReference type="NCBI Taxonomy" id="6087"/>
    <lineage>
        <taxon>Eukaryota</taxon>
        <taxon>Metazoa</taxon>
        <taxon>Cnidaria</taxon>
        <taxon>Hydrozoa</taxon>
        <taxon>Hydroidolina</taxon>
        <taxon>Anthoathecata</taxon>
        <taxon>Aplanulata</taxon>
        <taxon>Hydridae</taxon>
        <taxon>Hydra</taxon>
    </lineage>
</organism>
<dbReference type="RefSeq" id="XP_065654895.1">
    <property type="nucleotide sequence ID" value="XM_065798823.1"/>
</dbReference>
<accession>A0ABM4C039</accession>
<name>A0ABM4C039_HYDVU</name>
<sequence length="220" mass="25255">MESMKYSISSRPIVSSIGTYNYQLAKFLRELVSPLIPSEFCTKDSFTFSKEINQASLHKHFLVSYDIISLYTKIPLQETIDVAVNSIRNNKVNFKISKSDFKKLFNFSTSQTHFLFKGQIYDQTDGVAMSSPLAPVRANLFMGNFEDKWLKSFNGEKPAFYKRYTDDIFAAFTSENHADLFLEYINNKHNSITKLLLLNQLKISFLDLTLNKTSSSTITN</sequence>
<evidence type="ECO:0000259" key="1">
    <source>
        <dbReference type="PROSITE" id="PS50878"/>
    </source>
</evidence>
<dbReference type="PANTHER" id="PTHR21301">
    <property type="entry name" value="REVERSE TRANSCRIPTASE"/>
    <property type="match status" value="1"/>
</dbReference>
<dbReference type="GeneID" id="136081502"/>
<evidence type="ECO:0000313" key="2">
    <source>
        <dbReference type="Proteomes" id="UP001652625"/>
    </source>
</evidence>
<protein>
    <submittedName>
        <fullName evidence="3">Uncharacterized protein LOC136081502</fullName>
    </submittedName>
</protein>
<feature type="domain" description="Reverse transcriptase" evidence="1">
    <location>
        <begin position="1"/>
        <end position="220"/>
    </location>
</feature>
<proteinExistence type="predicted"/>